<dbReference type="GO" id="GO:0016787">
    <property type="term" value="F:hydrolase activity"/>
    <property type="evidence" value="ECO:0007669"/>
    <property type="project" value="UniProtKB-KW"/>
</dbReference>
<dbReference type="FunFam" id="3.10.20.370:FF:000001">
    <property type="entry name" value="Retrovirus-related Pol polyprotein from transposon 17.6-like protein"/>
    <property type="match status" value="1"/>
</dbReference>
<sequence length="1450" mass="166918">MAELANYLKSDLILLAKECEVEILDTDGARSIIKKIEKSPDFDRGFALSQIKLLSEDRIEKERKQKELDEKQKESDERERERQFELNKLKLQQQSETVSLNSSGRERKITPSLKNMMHKFDMETSDISLYLNLFERQAKMADIEESEWVNHLLALLPDKLAEQIIKLPEDNLADFEFVKAKLLERFKLNAEAFRSKFINFQRPQGTLWKDVIFDLRTYLDGWLESLEVKDFKGLKDLMVADQLKKRASPEMKDKFLDSWSKFCDPEALAEKFDDYESVRRINKKPWTVKNTEEKKGEKPKAFEKYRERKYSGEKTFNWRDQNSREQREKEKVFEKPRVLRCFECNSTEHLRPSCPKLKKKFDARISHVVSRGELESSFDPYIIKGLVNEKETPILRDTGASIDLAPGRLVNPQKFTGESVWVKSPLSNELACLPIARIKLELPEIGVIDTKAAVLEKSIIMEHYLMGNQTQLIVDQKEAEPEKINAVVTRSQEAKLKSEPKNVEKEGNSETIRAEVETIDECQLPPSDDGSPVSLLRVNREEFKAAQASDKSLLGCWEKGKKSNNVEFEIENEILFRKVKDHRGEIRKQVVVPSKLRVEILKLCHEGVASHLGTTKTKDKLLRYYFWPNVIKDTEEFVRTCHPCQKVGKPGETKKAPLKLVPIISEVFAKLNVDLVGPLPESENKNKYLFTAMCLSSKYPDAIPLADVKSTSVIDALLQVFSRLGFPKQLQMDLGRSFISELTETFLDKFGIKVIHSSVHRPQSNAVERFHRTIKRLLKVLCLESGESWERTLPFALLTLRTVTHESTGFSPAELVHGKNLRTPETLLFEKWTEKGEEENPVTEYVFTLINRLKRCQDIAVENMERARDKRKQWYDRDTIERKFKPGDKVLVMATVKPNKLAVSWMGPGTVVSQISETNYIVSLSNRREKSQIFHINLLKPYHKRAETVNVLLSEQVSSEINEADLEIVYPNANLDIYDFEEIIREGNLKEKCSPEQLAQLEQVLNRHRKLFSNDPGRTDLIEHNIELISDQPIRIRPYRTSPRQTEILKQEIKRMLDLGVIEVGESDFSSPLILVEAPGRDPRPCVDYRKLNSVTRAEYFPLPNIEERIELVAGARYIAVIDLTKGYWQIPLTPQAQRYAAFSTSFGSYRPLTMPFGLLNAPFCFSKFMATLLQGCEKYCVPYLDDVAIFSDTWETHMEHLDKILEKIAGAKLNIKPIKCKFAQDSVKYLGHKVGGGCRTPAEAKIQAVLDFPAPRSKTEIRKILGMIAYYSRYIENYATLVEPLTRALKGKTRKESIAWTSEMEEALRTVKQRLTEKPVLYAPNFEKEFIVQTDASDLGIGVVLAQRTNGEEHPILYLSRKFSGPEKNYSTTEKECAAIIFAIKKLRYYLDGQKFIIETDHNPLVWLKTNAGNNPRLMRWALALQPFNYTIVHKPGKNIAHADCLSRM</sequence>
<accession>A0A4Y2HX25</accession>
<evidence type="ECO:0000256" key="1">
    <source>
        <dbReference type="ARBA" id="ARBA00012493"/>
    </source>
</evidence>
<reference evidence="10 11" key="1">
    <citation type="journal article" date="2019" name="Sci. Rep.">
        <title>Orb-weaving spider Araneus ventricosus genome elucidates the spidroin gene catalogue.</title>
        <authorList>
            <person name="Kono N."/>
            <person name="Nakamura H."/>
            <person name="Ohtoshi R."/>
            <person name="Moran D.A.P."/>
            <person name="Shinohara A."/>
            <person name="Yoshida Y."/>
            <person name="Fujiwara M."/>
            <person name="Mori M."/>
            <person name="Tomita M."/>
            <person name="Arakawa K."/>
        </authorList>
    </citation>
    <scope>NUCLEOTIDE SEQUENCE [LARGE SCALE GENOMIC DNA]</scope>
</reference>
<organism evidence="10 11">
    <name type="scientific">Araneus ventricosus</name>
    <name type="common">Orbweaver spider</name>
    <name type="synonym">Epeira ventricosa</name>
    <dbReference type="NCBI Taxonomy" id="182803"/>
    <lineage>
        <taxon>Eukaryota</taxon>
        <taxon>Metazoa</taxon>
        <taxon>Ecdysozoa</taxon>
        <taxon>Arthropoda</taxon>
        <taxon>Chelicerata</taxon>
        <taxon>Arachnida</taxon>
        <taxon>Araneae</taxon>
        <taxon>Araneomorphae</taxon>
        <taxon>Entelegynae</taxon>
        <taxon>Araneoidea</taxon>
        <taxon>Araneidae</taxon>
        <taxon>Araneus</taxon>
    </lineage>
</organism>
<comment type="caution">
    <text evidence="10">The sequence shown here is derived from an EMBL/GenBank/DDBJ whole genome shotgun (WGS) entry which is preliminary data.</text>
</comment>
<keyword evidence="5" id="KW-0255">Endonuclease</keyword>
<dbReference type="InterPro" id="IPR041588">
    <property type="entry name" value="Integrase_H2C2"/>
</dbReference>
<dbReference type="GO" id="GO:0042575">
    <property type="term" value="C:DNA polymerase complex"/>
    <property type="evidence" value="ECO:0007669"/>
    <property type="project" value="UniProtKB-ARBA"/>
</dbReference>
<keyword evidence="11" id="KW-1185">Reference proteome</keyword>
<dbReference type="GO" id="GO:0004519">
    <property type="term" value="F:endonuclease activity"/>
    <property type="evidence" value="ECO:0007669"/>
    <property type="project" value="UniProtKB-KW"/>
</dbReference>
<feature type="domain" description="Integrase catalytic" evidence="9">
    <location>
        <begin position="658"/>
        <end position="820"/>
    </location>
</feature>
<dbReference type="CDD" id="cd09274">
    <property type="entry name" value="RNase_HI_RT_Ty3"/>
    <property type="match status" value="1"/>
</dbReference>
<dbReference type="Gene3D" id="3.30.420.10">
    <property type="entry name" value="Ribonuclease H-like superfamily/Ribonuclease H"/>
    <property type="match status" value="1"/>
</dbReference>
<protein>
    <recommendedName>
        <fullName evidence="1">RNA-directed DNA polymerase</fullName>
        <ecNumber evidence="1">2.7.7.49</ecNumber>
    </recommendedName>
</protein>
<dbReference type="Gene3D" id="3.10.10.10">
    <property type="entry name" value="HIV Type 1 Reverse Transcriptase, subunit A, domain 1"/>
    <property type="match status" value="1"/>
</dbReference>
<evidence type="ECO:0000256" key="6">
    <source>
        <dbReference type="ARBA" id="ARBA00022801"/>
    </source>
</evidence>
<gene>
    <name evidence="10" type="primary">pol_3719</name>
    <name evidence="10" type="ORF">AVEN_258032_1</name>
</gene>
<dbReference type="InterPro" id="IPR000477">
    <property type="entry name" value="RT_dom"/>
</dbReference>
<dbReference type="PROSITE" id="PS50994">
    <property type="entry name" value="INTEGRASE"/>
    <property type="match status" value="1"/>
</dbReference>
<name>A0A4Y2HX25_ARAVE</name>
<dbReference type="InterPro" id="IPR001584">
    <property type="entry name" value="Integrase_cat-core"/>
</dbReference>
<keyword evidence="7" id="KW-0695">RNA-directed DNA polymerase</keyword>
<evidence type="ECO:0000256" key="3">
    <source>
        <dbReference type="ARBA" id="ARBA00022695"/>
    </source>
</evidence>
<dbReference type="Pfam" id="PF17917">
    <property type="entry name" value="RT_RNaseH"/>
    <property type="match status" value="1"/>
</dbReference>
<dbReference type="OrthoDB" id="6430750at2759"/>
<keyword evidence="3" id="KW-0548">Nucleotidyltransferase</keyword>
<evidence type="ECO:0000256" key="2">
    <source>
        <dbReference type="ARBA" id="ARBA00022679"/>
    </source>
</evidence>
<evidence type="ECO:0000256" key="5">
    <source>
        <dbReference type="ARBA" id="ARBA00022759"/>
    </source>
</evidence>
<dbReference type="Pfam" id="PF17921">
    <property type="entry name" value="Integrase_H2C2"/>
    <property type="match status" value="1"/>
</dbReference>
<dbReference type="EMBL" id="BGPR01104458">
    <property type="protein sequence ID" value="GBM69785.1"/>
    <property type="molecule type" value="Genomic_DNA"/>
</dbReference>
<evidence type="ECO:0000256" key="8">
    <source>
        <dbReference type="SAM" id="MobiDB-lite"/>
    </source>
</evidence>
<dbReference type="InterPro" id="IPR054465">
    <property type="entry name" value="Integrase_p58-like_C"/>
</dbReference>
<dbReference type="InterPro" id="IPR041373">
    <property type="entry name" value="RT_RNaseH"/>
</dbReference>
<dbReference type="Pfam" id="PF22938">
    <property type="entry name" value="Integrase_p58_C"/>
    <property type="match status" value="1"/>
</dbReference>
<evidence type="ECO:0000256" key="4">
    <source>
        <dbReference type="ARBA" id="ARBA00022722"/>
    </source>
</evidence>
<dbReference type="FunFam" id="1.10.340.70:FF:000001">
    <property type="entry name" value="Retrovirus-related Pol polyprotein from transposon gypsy-like Protein"/>
    <property type="match status" value="1"/>
</dbReference>
<evidence type="ECO:0000313" key="11">
    <source>
        <dbReference type="Proteomes" id="UP000499080"/>
    </source>
</evidence>
<dbReference type="PANTHER" id="PTHR37984:SF5">
    <property type="entry name" value="PROTEIN NYNRIN-LIKE"/>
    <property type="match status" value="1"/>
</dbReference>
<dbReference type="InterPro" id="IPR012337">
    <property type="entry name" value="RNaseH-like_sf"/>
</dbReference>
<proteinExistence type="predicted"/>
<dbReference type="SUPFAM" id="SSF53098">
    <property type="entry name" value="Ribonuclease H-like"/>
    <property type="match status" value="1"/>
</dbReference>
<keyword evidence="6" id="KW-0378">Hydrolase</keyword>
<keyword evidence="2" id="KW-0808">Transferase</keyword>
<feature type="region of interest" description="Disordered" evidence="8">
    <location>
        <begin position="62"/>
        <end position="82"/>
    </location>
</feature>
<dbReference type="FunFam" id="3.30.70.270:FF:000020">
    <property type="entry name" value="Transposon Tf2-6 polyprotein-like Protein"/>
    <property type="match status" value="1"/>
</dbReference>
<dbReference type="CDD" id="cd01647">
    <property type="entry name" value="RT_LTR"/>
    <property type="match status" value="1"/>
</dbReference>
<evidence type="ECO:0000259" key="9">
    <source>
        <dbReference type="PROSITE" id="PS50994"/>
    </source>
</evidence>
<keyword evidence="4" id="KW-0540">Nuclease</keyword>
<dbReference type="EC" id="2.7.7.49" evidence="1"/>
<dbReference type="GO" id="GO:0003676">
    <property type="term" value="F:nucleic acid binding"/>
    <property type="evidence" value="ECO:0007669"/>
    <property type="project" value="InterPro"/>
</dbReference>
<dbReference type="SUPFAM" id="SSF47353">
    <property type="entry name" value="Retrovirus capsid dimerization domain-like"/>
    <property type="match status" value="1"/>
</dbReference>
<dbReference type="InterPro" id="IPR050951">
    <property type="entry name" value="Retrovirus_Pol_polyprotein"/>
</dbReference>
<dbReference type="Pfam" id="PF00078">
    <property type="entry name" value="RVT_1"/>
    <property type="match status" value="1"/>
</dbReference>
<evidence type="ECO:0000256" key="7">
    <source>
        <dbReference type="ARBA" id="ARBA00022918"/>
    </source>
</evidence>
<dbReference type="Gene3D" id="1.10.340.70">
    <property type="match status" value="1"/>
</dbReference>
<dbReference type="Gene3D" id="3.30.70.270">
    <property type="match status" value="2"/>
</dbReference>
<dbReference type="PANTHER" id="PTHR37984">
    <property type="entry name" value="PROTEIN CBG26694"/>
    <property type="match status" value="1"/>
</dbReference>
<dbReference type="InterPro" id="IPR036397">
    <property type="entry name" value="RNaseH_sf"/>
</dbReference>
<dbReference type="SUPFAM" id="SSF56672">
    <property type="entry name" value="DNA/RNA polymerases"/>
    <property type="match status" value="1"/>
</dbReference>
<evidence type="ECO:0000313" key="10">
    <source>
        <dbReference type="EMBL" id="GBM69785.1"/>
    </source>
</evidence>
<dbReference type="Pfam" id="PF00665">
    <property type="entry name" value="rve"/>
    <property type="match status" value="1"/>
</dbReference>
<dbReference type="Proteomes" id="UP000499080">
    <property type="component" value="Unassembled WGS sequence"/>
</dbReference>
<dbReference type="GO" id="GO:0003964">
    <property type="term" value="F:RNA-directed DNA polymerase activity"/>
    <property type="evidence" value="ECO:0007669"/>
    <property type="project" value="UniProtKB-KW"/>
</dbReference>
<dbReference type="InterPro" id="IPR043128">
    <property type="entry name" value="Rev_trsase/Diguanyl_cyclase"/>
</dbReference>
<dbReference type="InterPro" id="IPR043502">
    <property type="entry name" value="DNA/RNA_pol_sf"/>
</dbReference>
<dbReference type="GO" id="GO:0015074">
    <property type="term" value="P:DNA integration"/>
    <property type="evidence" value="ECO:0007669"/>
    <property type="project" value="InterPro"/>
</dbReference>